<dbReference type="SUPFAM" id="SSF56801">
    <property type="entry name" value="Acetyl-CoA synthetase-like"/>
    <property type="match status" value="1"/>
</dbReference>
<evidence type="ECO:0000259" key="1">
    <source>
        <dbReference type="Pfam" id="PF00501"/>
    </source>
</evidence>
<dbReference type="Pfam" id="PF00501">
    <property type="entry name" value="AMP-binding"/>
    <property type="match status" value="1"/>
</dbReference>
<sequence length="417" mass="47146">LFRAQAAKTPNNIAVVFKDRQMTYRELDDLTNHLAAYLINMYHVQPEEAIGVMIERSELMAIYPLAIMKAGAAYMPLDFNFPEERLQYMCQDAEVRLILSEGLRVHHAMPSFKGEIFTSDALETLPKCSSPLPDPLPSHRYVILYTSGSTGRPKGVALEHHGIVNFCHWYNKEFRMTSDDRALAYSNFGFDAHMMDLYPAMTCGASVYIIDSEMRMDIGRMNHYMEDNAVSIAFLTTQVGHFFASSIENHSLRLLSVSGEKLSAVRKPPYEFYNCCGHTECSIYTTYYKIESDYDTPVIGRPLANYQLYVVDPSMRLLPCGVAGELIICGKGVGRGYLHPSDKDAEKFTTFMGLRAYRTGDLCRWNGQGELEYLGRIDSLVKLRGLRIELGEIENQASQFDGIRQAIANVYDGQLLC</sequence>
<feature type="non-terminal residue" evidence="2">
    <location>
        <position position="1"/>
    </location>
</feature>
<dbReference type="PROSITE" id="PS00455">
    <property type="entry name" value="AMP_BINDING"/>
    <property type="match status" value="1"/>
</dbReference>
<dbReference type="NCBIfam" id="TIGR01733">
    <property type="entry name" value="AA-adenyl-dom"/>
    <property type="match status" value="1"/>
</dbReference>
<dbReference type="InterPro" id="IPR042099">
    <property type="entry name" value="ANL_N_sf"/>
</dbReference>
<evidence type="ECO:0000313" key="3">
    <source>
        <dbReference type="Proteomes" id="UP000184130"/>
    </source>
</evidence>
<feature type="domain" description="AMP-dependent synthetase/ligase" evidence="1">
    <location>
        <begin position="2"/>
        <end position="338"/>
    </location>
</feature>
<dbReference type="AlphaFoldDB" id="A0A1M6ZFB4"/>
<dbReference type="RefSeq" id="WP_175549541.1">
    <property type="nucleotide sequence ID" value="NZ_FRBD01000060.1"/>
</dbReference>
<organism evidence="2 3">
    <name type="scientific">Xylanibacter ruminicola</name>
    <name type="common">Prevotella ruminicola</name>
    <dbReference type="NCBI Taxonomy" id="839"/>
    <lineage>
        <taxon>Bacteria</taxon>
        <taxon>Pseudomonadati</taxon>
        <taxon>Bacteroidota</taxon>
        <taxon>Bacteroidia</taxon>
        <taxon>Bacteroidales</taxon>
        <taxon>Prevotellaceae</taxon>
        <taxon>Xylanibacter</taxon>
    </lineage>
</organism>
<dbReference type="EMBL" id="FRBD01000060">
    <property type="protein sequence ID" value="SHL29158.1"/>
    <property type="molecule type" value="Genomic_DNA"/>
</dbReference>
<name>A0A1M6ZFB4_XYLRU</name>
<dbReference type="PANTHER" id="PTHR45527:SF1">
    <property type="entry name" value="FATTY ACID SYNTHASE"/>
    <property type="match status" value="1"/>
</dbReference>
<proteinExistence type="predicted"/>
<dbReference type="CDD" id="cd05930">
    <property type="entry name" value="A_NRPS"/>
    <property type="match status" value="1"/>
</dbReference>
<dbReference type="GO" id="GO:0044550">
    <property type="term" value="P:secondary metabolite biosynthetic process"/>
    <property type="evidence" value="ECO:0007669"/>
    <property type="project" value="TreeGrafter"/>
</dbReference>
<feature type="non-terminal residue" evidence="2">
    <location>
        <position position="417"/>
    </location>
</feature>
<dbReference type="GO" id="GO:0031177">
    <property type="term" value="F:phosphopantetheine binding"/>
    <property type="evidence" value="ECO:0007669"/>
    <property type="project" value="TreeGrafter"/>
</dbReference>
<dbReference type="Gene3D" id="3.30.300.30">
    <property type="match status" value="1"/>
</dbReference>
<dbReference type="InterPro" id="IPR000873">
    <property type="entry name" value="AMP-dep_synth/lig_dom"/>
</dbReference>
<gene>
    <name evidence="2" type="ORF">SAMN05216463_1601</name>
</gene>
<dbReference type="GO" id="GO:0005737">
    <property type="term" value="C:cytoplasm"/>
    <property type="evidence" value="ECO:0007669"/>
    <property type="project" value="TreeGrafter"/>
</dbReference>
<protein>
    <submittedName>
        <fullName evidence="2">Amino acid adenylation domain-containing protein</fullName>
    </submittedName>
</protein>
<reference evidence="2 3" key="1">
    <citation type="submission" date="2016-11" db="EMBL/GenBank/DDBJ databases">
        <authorList>
            <person name="Jaros S."/>
            <person name="Januszkiewicz K."/>
            <person name="Wedrychowicz H."/>
        </authorList>
    </citation>
    <scope>NUCLEOTIDE SEQUENCE [LARGE SCALE GENOMIC DNA]</scope>
    <source>
        <strain evidence="2 3">KHT3</strain>
    </source>
</reference>
<dbReference type="InterPro" id="IPR010071">
    <property type="entry name" value="AA_adenyl_dom"/>
</dbReference>
<accession>A0A1M6ZFB4</accession>
<dbReference type="PANTHER" id="PTHR45527">
    <property type="entry name" value="NONRIBOSOMAL PEPTIDE SYNTHETASE"/>
    <property type="match status" value="1"/>
</dbReference>
<dbReference type="InterPro" id="IPR020845">
    <property type="entry name" value="AMP-binding_CS"/>
</dbReference>
<evidence type="ECO:0000313" key="2">
    <source>
        <dbReference type="EMBL" id="SHL29158.1"/>
    </source>
</evidence>
<dbReference type="Gene3D" id="3.40.50.12780">
    <property type="entry name" value="N-terminal domain of ligase-like"/>
    <property type="match status" value="1"/>
</dbReference>
<dbReference type="InterPro" id="IPR045851">
    <property type="entry name" value="AMP-bd_C_sf"/>
</dbReference>
<dbReference type="Proteomes" id="UP000184130">
    <property type="component" value="Unassembled WGS sequence"/>
</dbReference>
<dbReference type="GO" id="GO:0043041">
    <property type="term" value="P:amino acid activation for nonribosomal peptide biosynthetic process"/>
    <property type="evidence" value="ECO:0007669"/>
    <property type="project" value="TreeGrafter"/>
</dbReference>